<organism evidence="2 3">
    <name type="scientific">Vibrio renipiscarius</name>
    <dbReference type="NCBI Taxonomy" id="1461322"/>
    <lineage>
        <taxon>Bacteria</taxon>
        <taxon>Pseudomonadati</taxon>
        <taxon>Pseudomonadota</taxon>
        <taxon>Gammaproteobacteria</taxon>
        <taxon>Vibrionales</taxon>
        <taxon>Vibrionaceae</taxon>
        <taxon>Vibrio</taxon>
    </lineage>
</organism>
<dbReference type="RefSeq" id="WP_040990624.1">
    <property type="nucleotide sequence ID" value="NZ_JTKH01000020.1"/>
</dbReference>
<name>A0A0C2JID0_9VIBR</name>
<evidence type="ECO:0000313" key="2">
    <source>
        <dbReference type="EMBL" id="KII77744.1"/>
    </source>
</evidence>
<dbReference type="OrthoDB" id="19542at2"/>
<dbReference type="Pfam" id="PF06082">
    <property type="entry name" value="YjbH"/>
    <property type="match status" value="1"/>
</dbReference>
<feature type="chain" id="PRO_5009758614" evidence="1">
    <location>
        <begin position="24"/>
        <end position="734"/>
    </location>
</feature>
<reference evidence="2 3" key="1">
    <citation type="submission" date="2014-11" db="EMBL/GenBank/DDBJ databases">
        <title>Draft Genome Sequence of Vibrio piscirenalis strains CECT 8603T and CECT 8604, two marine Gammaproteobacterium isolated from cultured gilthead sea bream (Sparus aurata).</title>
        <authorList>
            <person name="Arahal D.R."/>
            <person name="Rodrigo-Torres L."/>
            <person name="Lucena T."/>
            <person name="Pujalte M.J."/>
        </authorList>
    </citation>
    <scope>NUCLEOTIDE SEQUENCE [LARGE SCALE GENOMIC DNA]</scope>
    <source>
        <strain evidence="2 3">DCR 1-4-2</strain>
    </source>
</reference>
<accession>A0A0C2JID0</accession>
<accession>A0A0C2JUD9</accession>
<dbReference type="STRING" id="1461322.OJ16_11075"/>
<evidence type="ECO:0000256" key="1">
    <source>
        <dbReference type="SAM" id="SignalP"/>
    </source>
</evidence>
<dbReference type="Proteomes" id="UP000031672">
    <property type="component" value="Unassembled WGS sequence"/>
</dbReference>
<keyword evidence="3" id="KW-1185">Reference proteome</keyword>
<evidence type="ECO:0000313" key="3">
    <source>
        <dbReference type="Proteomes" id="UP000031672"/>
    </source>
</evidence>
<feature type="signal peptide" evidence="1">
    <location>
        <begin position="1"/>
        <end position="23"/>
    </location>
</feature>
<sequence length="734" mass="82896">MKIRKLTLLLSSFSLLSATNANADATWQVSQTDFGGTGLMQTPTGRMADEGEFNVGISLNDDYHHYNVSLQLMSWLETTIRYTRVPDLYFSNDSEYSGDNLYTDKGIDFKIRLLEESQWLPETSIGVRDFGGTGLFDAEYIAATKRFGNLDFTLGLGWGYLGQSGSITNPFCKASDRFCTRPDDYKGTGGSVDYDRWFKGPASLFGGIEYQTPYAPLRLKLEYEGNDYSEDFPVKRGKELPQHTPWNIGINYRLGDWGDAKLSYQRGDTLTLGFNLYTNFNEMQAVWRDEPKQQSLLRPSSNTTNGNTNWQTVANQLESNAGYEKNTIAKQDNSIVVTGEQSKYRDRNEALDRAAAILTNNSDDSIDSFVVVEQKDGMQLTETRIDRKEYIAAANNMQIGAKVENSFSSGEPTTTQRNQSIATTKERWGYGIEPVLKQTIGAPEAFYLYSLGVNAKSNYWLSDNVEVAGSIYLNLVDNYDKFNYVENSPHVRNYATPRVRTMFRAYVDEPLRLNRLQLTWFEQPAEAIYTQMYGGYLESMFAGVGGEILYRPYGKNWAVGLDANLISQRDPNSWFGVYSEDYFFYDEATCNNPTPQCQAYVLSQGTTGHLTGYYMPKWALFESTLFKVSAGKFLGGDVGARVDFSKQFKSGVIVGAYATLTDLTAEEYGEGSYNKGFYVSIPFDLMTVKPSTNRAKISWQPITRDGGQMLSRKYYLFDQTDARSQWSQRPNSVQ</sequence>
<proteinExistence type="predicted"/>
<keyword evidence="1" id="KW-0732">Signal</keyword>
<comment type="caution">
    <text evidence="2">The sequence shown here is derived from an EMBL/GenBank/DDBJ whole genome shotgun (WGS) entry which is preliminary data.</text>
</comment>
<dbReference type="EMBL" id="JTKH01000020">
    <property type="protein sequence ID" value="KII77744.1"/>
    <property type="molecule type" value="Genomic_DNA"/>
</dbReference>
<protein>
    <submittedName>
        <fullName evidence="2">WbfB</fullName>
    </submittedName>
</protein>
<dbReference type="InterPro" id="IPR010344">
    <property type="entry name" value="YbjH"/>
</dbReference>
<gene>
    <name evidence="2" type="ORF">OJ16_11075</name>
</gene>
<dbReference type="AlphaFoldDB" id="A0A0C2JID0"/>